<dbReference type="InterPro" id="IPR039448">
    <property type="entry name" value="Beta_helix"/>
</dbReference>
<comment type="pathway">
    <text evidence="1">Protein modification; protein ubiquitination.</text>
</comment>
<dbReference type="InterPro" id="IPR022441">
    <property type="entry name" value="Para_beta_helix_rpt-2"/>
</dbReference>
<dbReference type="Gene3D" id="2.160.20.10">
    <property type="entry name" value="Single-stranded right-handed beta-helix, Pectin lyase-like"/>
    <property type="match status" value="1"/>
</dbReference>
<evidence type="ECO:0000313" key="6">
    <source>
        <dbReference type="EMBL" id="XCN73842.1"/>
    </source>
</evidence>
<evidence type="ECO:0000259" key="5">
    <source>
        <dbReference type="PROSITE" id="PS50104"/>
    </source>
</evidence>
<dbReference type="InterPro" id="IPR012334">
    <property type="entry name" value="Pectin_lyas_fold"/>
</dbReference>
<dbReference type="NCBIfam" id="TIGR03804">
    <property type="entry name" value="para_beta_helix"/>
    <property type="match status" value="1"/>
</dbReference>
<dbReference type="InterPro" id="IPR035897">
    <property type="entry name" value="Toll_tir_struct_dom_sf"/>
</dbReference>
<dbReference type="InterPro" id="IPR000157">
    <property type="entry name" value="TIR_dom"/>
</dbReference>
<dbReference type="InterPro" id="IPR011050">
    <property type="entry name" value="Pectin_lyase_fold/virulence"/>
</dbReference>
<organism evidence="6">
    <name type="scientific">Candidatus Electrothrix aestuarii</name>
    <dbReference type="NCBI Taxonomy" id="3062594"/>
    <lineage>
        <taxon>Bacteria</taxon>
        <taxon>Pseudomonadati</taxon>
        <taxon>Thermodesulfobacteriota</taxon>
        <taxon>Desulfobulbia</taxon>
        <taxon>Desulfobulbales</taxon>
        <taxon>Desulfobulbaceae</taxon>
        <taxon>Candidatus Electrothrix</taxon>
    </lineage>
</organism>
<feature type="region of interest" description="Disordered" evidence="4">
    <location>
        <begin position="169"/>
        <end position="239"/>
    </location>
</feature>
<dbReference type="PANTHER" id="PTHR22990:SF15">
    <property type="entry name" value="F-BOX ONLY PROTEIN 10"/>
    <property type="match status" value="1"/>
</dbReference>
<evidence type="ECO:0000256" key="2">
    <source>
        <dbReference type="ARBA" id="ARBA00022737"/>
    </source>
</evidence>
<keyword evidence="3" id="KW-0833">Ubl conjugation pathway</keyword>
<dbReference type="InterPro" id="IPR051550">
    <property type="entry name" value="SCF-Subunits/Alg-Epimerases"/>
</dbReference>
<evidence type="ECO:0000256" key="1">
    <source>
        <dbReference type="ARBA" id="ARBA00004906"/>
    </source>
</evidence>
<reference evidence="6" key="1">
    <citation type="journal article" date="2024" name="Syst. Appl. Microbiol.">
        <title>First single-strain enrichments of Electrothrix cable bacteria, description of E. aestuarii sp. nov. and E. rattekaaiensis sp. nov., and proposal of a cable bacteria taxonomy following the rules of the SeqCode.</title>
        <authorList>
            <person name="Plum-Jensen L.E."/>
            <person name="Schramm A."/>
            <person name="Marshall I.P.G."/>
        </authorList>
    </citation>
    <scope>NUCLEOTIDE SEQUENCE</scope>
    <source>
        <strain evidence="6">Rat1</strain>
    </source>
</reference>
<dbReference type="GO" id="GO:0006511">
    <property type="term" value="P:ubiquitin-dependent protein catabolic process"/>
    <property type="evidence" value="ECO:0007669"/>
    <property type="project" value="TreeGrafter"/>
</dbReference>
<dbReference type="SUPFAM" id="SSF52200">
    <property type="entry name" value="Toll/Interleukin receptor TIR domain"/>
    <property type="match status" value="1"/>
</dbReference>
<feature type="domain" description="TIR" evidence="5">
    <location>
        <begin position="3"/>
        <end position="146"/>
    </location>
</feature>
<dbReference type="InterPro" id="IPR006626">
    <property type="entry name" value="PbH1"/>
</dbReference>
<name>A0AAU8LXK1_9BACT</name>
<dbReference type="AlphaFoldDB" id="A0AAU8LXK1"/>
<dbReference type="PROSITE" id="PS50104">
    <property type="entry name" value="TIR"/>
    <property type="match status" value="1"/>
</dbReference>
<reference evidence="6" key="2">
    <citation type="submission" date="2024-06" db="EMBL/GenBank/DDBJ databases">
        <authorList>
            <person name="Plum-Jensen L.E."/>
            <person name="Schramm A."/>
            <person name="Marshall I.P.G."/>
        </authorList>
    </citation>
    <scope>NUCLEOTIDE SEQUENCE</scope>
    <source>
        <strain evidence="6">Rat1</strain>
    </source>
</reference>
<dbReference type="GO" id="GO:0007165">
    <property type="term" value="P:signal transduction"/>
    <property type="evidence" value="ECO:0007669"/>
    <property type="project" value="InterPro"/>
</dbReference>
<dbReference type="EMBL" id="CP159373">
    <property type="protein sequence ID" value="XCN73842.1"/>
    <property type="molecule type" value="Genomic_DNA"/>
</dbReference>
<feature type="compositionally biased region" description="Polar residues" evidence="4">
    <location>
        <begin position="185"/>
        <end position="217"/>
    </location>
</feature>
<protein>
    <submittedName>
        <fullName evidence="6">Right-handed parallel beta-helix repeat-containing protein</fullName>
    </submittedName>
</protein>
<dbReference type="SMART" id="SM00710">
    <property type="entry name" value="PbH1"/>
    <property type="match status" value="5"/>
</dbReference>
<sequence>MSRTALAFMSYVNDDDRYANGKITQFREHLSRAVKAHSGKPFEIFQDKKDIKWGQQWQERINDALDATLFLIPIITPSFFNSVPCREELERFLKREEELGRGDLILPVYYLNCPVLNDKERLKQDPLAEIIAARQREDWRELRHHSFNTRKLNKALEKMARQIMAALERSEAEASRLQPEKDDSTPASSNTFTNTGSGKQSIAQGANSIGTQINNYYSPSQPKSKPKPSPAAKTEPPTVIVDKHNRSHYKTITRAIQHVNPGTRILVRSGLYRENIIIDKTVEIVGDGKRENIVIQSRNEDAILFKADKGKVTNLTLRPTGRGVFHGVNIIQGELQLEQCDIESKSLSCVAIQGSANPRLRRNRIHNGKQAGIFVYGNGQGILEDNEIFANAHAGVEIVEGGNPILRRNRISKNGWAGVHIGDGGGGIIEDNDLWGNIKGAWCIEEGCAANVQRRGNKE</sequence>
<accession>A0AAU8LXK1</accession>
<dbReference type="KEGG" id="eaj:Q3M24_03535"/>
<dbReference type="PANTHER" id="PTHR22990">
    <property type="entry name" value="F-BOX ONLY PROTEIN"/>
    <property type="match status" value="1"/>
</dbReference>
<dbReference type="Pfam" id="PF13676">
    <property type="entry name" value="TIR_2"/>
    <property type="match status" value="1"/>
</dbReference>
<dbReference type="Pfam" id="PF13229">
    <property type="entry name" value="Beta_helix"/>
    <property type="match status" value="1"/>
</dbReference>
<dbReference type="Gene3D" id="3.40.50.10140">
    <property type="entry name" value="Toll/interleukin-1 receptor homology (TIR) domain"/>
    <property type="match status" value="1"/>
</dbReference>
<dbReference type="SUPFAM" id="SSF51126">
    <property type="entry name" value="Pectin lyase-like"/>
    <property type="match status" value="1"/>
</dbReference>
<evidence type="ECO:0000256" key="4">
    <source>
        <dbReference type="SAM" id="MobiDB-lite"/>
    </source>
</evidence>
<gene>
    <name evidence="6" type="ORF">Q3M24_03535</name>
</gene>
<evidence type="ECO:0000256" key="3">
    <source>
        <dbReference type="ARBA" id="ARBA00022786"/>
    </source>
</evidence>
<feature type="compositionally biased region" description="Basic and acidic residues" evidence="4">
    <location>
        <begin position="169"/>
        <end position="184"/>
    </location>
</feature>
<proteinExistence type="predicted"/>
<keyword evidence="2" id="KW-0677">Repeat</keyword>